<dbReference type="HOGENOM" id="CLU_1029727_0_0_12"/>
<dbReference type="Proteomes" id="UP000005737">
    <property type="component" value="Unassembled WGS sequence"/>
</dbReference>
<sequence>MLRSFQSTDLEKEDQVLEVGRDYIPDGEMLLRNTIYGLFDAEGDDQDAFLLAEGAFWSIGELINNANKANNRWALLESALVQRVTAEDPSADREVVVEDVQSAIEHNQADVLKRYGLDNIDLTASILKLIEKHRTNSFALSERFHKKITLTLRVQKKSDQRILIVNVINNSPITVIDRERVEYNLERIKDDLIRAGAHPFEAAVNLYEKSADHAGGGFGAGLRSIILFLKAGYEPFDVDIVFSRLIQYRSAVKSTIFTIEIPIPIRKKAR</sequence>
<reference evidence="1 2" key="1">
    <citation type="submission" date="2011-10" db="EMBL/GenBank/DDBJ databases">
        <title>The Improved High-Quality Draft genome of Leptonema illini DSM 21528.</title>
        <authorList>
            <consortium name="US DOE Joint Genome Institute (JGI-PGF)"/>
            <person name="Lucas S."/>
            <person name="Copeland A."/>
            <person name="Lapidus A."/>
            <person name="Glavina del Rio T."/>
            <person name="Dalin E."/>
            <person name="Tice H."/>
            <person name="Bruce D."/>
            <person name="Goodwin L."/>
            <person name="Pitluck S."/>
            <person name="Peters L."/>
            <person name="Mikhailova N."/>
            <person name="Held B."/>
            <person name="Kyrpides N."/>
            <person name="Mavromatis K."/>
            <person name="Ivanova N."/>
            <person name="Markowitz V."/>
            <person name="Cheng J.-F."/>
            <person name="Hugenholtz P."/>
            <person name="Woyke T."/>
            <person name="Wu D."/>
            <person name="Gronow S."/>
            <person name="Wellnitz S."/>
            <person name="Brambilla E.-M."/>
            <person name="Klenk H.-P."/>
            <person name="Eisen J.A."/>
        </authorList>
    </citation>
    <scope>NUCLEOTIDE SEQUENCE [LARGE SCALE GENOMIC DNA]</scope>
    <source>
        <strain evidence="1 2">DSM 21528</strain>
    </source>
</reference>
<organism evidence="1 2">
    <name type="scientific">Leptonema illini DSM 21528</name>
    <dbReference type="NCBI Taxonomy" id="929563"/>
    <lineage>
        <taxon>Bacteria</taxon>
        <taxon>Pseudomonadati</taxon>
        <taxon>Spirochaetota</taxon>
        <taxon>Spirochaetia</taxon>
        <taxon>Leptospirales</taxon>
        <taxon>Leptospiraceae</taxon>
        <taxon>Leptonema</taxon>
    </lineage>
</organism>
<dbReference type="AlphaFoldDB" id="H2CIN0"/>
<dbReference type="RefSeq" id="WP_002772768.1">
    <property type="nucleotide sequence ID" value="NZ_JH597773.1"/>
</dbReference>
<name>H2CIN0_9LEPT</name>
<proteinExistence type="predicted"/>
<dbReference type="EMBL" id="JH597773">
    <property type="protein sequence ID" value="EHQ07046.1"/>
    <property type="molecule type" value="Genomic_DNA"/>
</dbReference>
<accession>H2CIN0</accession>
<keyword evidence="2" id="KW-1185">Reference proteome</keyword>
<protein>
    <submittedName>
        <fullName evidence="1">Uncharacterized protein</fullName>
    </submittedName>
</protein>
<evidence type="ECO:0000313" key="1">
    <source>
        <dbReference type="EMBL" id="EHQ07046.1"/>
    </source>
</evidence>
<gene>
    <name evidence="1" type="ORF">Lepil_2370</name>
</gene>
<evidence type="ECO:0000313" key="2">
    <source>
        <dbReference type="Proteomes" id="UP000005737"/>
    </source>
</evidence>